<dbReference type="GO" id="GO:0098797">
    <property type="term" value="C:plasma membrane protein complex"/>
    <property type="evidence" value="ECO:0007669"/>
    <property type="project" value="TreeGrafter"/>
</dbReference>
<dbReference type="PANTHER" id="PTHR33446:SF2">
    <property type="entry name" value="PROTEIN TONB"/>
    <property type="match status" value="1"/>
</dbReference>
<feature type="transmembrane region" description="Helical" evidence="10">
    <location>
        <begin position="306"/>
        <end position="326"/>
    </location>
</feature>
<evidence type="ECO:0000256" key="10">
    <source>
        <dbReference type="SAM" id="Phobius"/>
    </source>
</evidence>
<evidence type="ECO:0000256" key="1">
    <source>
        <dbReference type="ARBA" id="ARBA00004383"/>
    </source>
</evidence>
<evidence type="ECO:0000259" key="11">
    <source>
        <dbReference type="PROSITE" id="PS52015"/>
    </source>
</evidence>
<keyword evidence="3" id="KW-0813">Transport</keyword>
<dbReference type="SUPFAM" id="SSF74653">
    <property type="entry name" value="TolA/TonB C-terminal domain"/>
    <property type="match status" value="1"/>
</dbReference>
<comment type="similarity">
    <text evidence="2">Belongs to the TonB family.</text>
</comment>
<organism evidence="12 13">
    <name type="scientific">Salmonirosea aquatica</name>
    <dbReference type="NCBI Taxonomy" id="2654236"/>
    <lineage>
        <taxon>Bacteria</taxon>
        <taxon>Pseudomonadati</taxon>
        <taxon>Bacteroidota</taxon>
        <taxon>Cytophagia</taxon>
        <taxon>Cytophagales</taxon>
        <taxon>Spirosomataceae</taxon>
        <taxon>Salmonirosea</taxon>
    </lineage>
</organism>
<dbReference type="InterPro" id="IPR006260">
    <property type="entry name" value="TonB/TolA_C"/>
</dbReference>
<keyword evidence="7" id="KW-0653">Protein transport</keyword>
<dbReference type="InterPro" id="IPR051045">
    <property type="entry name" value="TonB-dependent_transducer"/>
</dbReference>
<evidence type="ECO:0000256" key="9">
    <source>
        <dbReference type="ARBA" id="ARBA00023136"/>
    </source>
</evidence>
<dbReference type="CDD" id="cd07341">
    <property type="entry name" value="M56_BlaR1_MecR1_like"/>
    <property type="match status" value="1"/>
</dbReference>
<feature type="transmembrane region" description="Helical" evidence="10">
    <location>
        <begin position="263"/>
        <end position="285"/>
    </location>
</feature>
<keyword evidence="9 10" id="KW-0472">Membrane</keyword>
<feature type="transmembrane region" description="Helical" evidence="10">
    <location>
        <begin position="61"/>
        <end position="79"/>
    </location>
</feature>
<comment type="subcellular location">
    <subcellularLocation>
        <location evidence="1">Cell inner membrane</location>
        <topology evidence="1">Single-pass membrane protein</topology>
        <orientation evidence="1">Periplasmic side</orientation>
    </subcellularLocation>
</comment>
<dbReference type="Pfam" id="PF05569">
    <property type="entry name" value="Peptidase_M56"/>
    <property type="match status" value="1"/>
</dbReference>
<dbReference type="Proteomes" id="UP000479293">
    <property type="component" value="Unassembled WGS sequence"/>
</dbReference>
<keyword evidence="8 10" id="KW-1133">Transmembrane helix</keyword>
<dbReference type="GO" id="GO:0031992">
    <property type="term" value="F:energy transducer activity"/>
    <property type="evidence" value="ECO:0007669"/>
    <property type="project" value="TreeGrafter"/>
</dbReference>
<evidence type="ECO:0000256" key="8">
    <source>
        <dbReference type="ARBA" id="ARBA00022989"/>
    </source>
</evidence>
<dbReference type="Gene3D" id="3.30.1150.10">
    <property type="match status" value="1"/>
</dbReference>
<dbReference type="EMBL" id="WHLY01000002">
    <property type="protein sequence ID" value="MPR33446.1"/>
    <property type="molecule type" value="Genomic_DNA"/>
</dbReference>
<dbReference type="PANTHER" id="PTHR33446">
    <property type="entry name" value="PROTEIN TONB-RELATED"/>
    <property type="match status" value="1"/>
</dbReference>
<gene>
    <name evidence="12" type="ORF">GBK04_08735</name>
</gene>
<dbReference type="AlphaFoldDB" id="A0A7C9F5S6"/>
<accession>A0A7C9F5S6</accession>
<keyword evidence="13" id="KW-1185">Reference proteome</keyword>
<feature type="domain" description="TonB C-terminal" evidence="11">
    <location>
        <begin position="403"/>
        <end position="499"/>
    </location>
</feature>
<keyword evidence="6 10" id="KW-0812">Transmembrane</keyword>
<feature type="transmembrane region" description="Helical" evidence="10">
    <location>
        <begin position="222"/>
        <end position="241"/>
    </location>
</feature>
<evidence type="ECO:0000313" key="12">
    <source>
        <dbReference type="EMBL" id="MPR33446.1"/>
    </source>
</evidence>
<evidence type="ECO:0000256" key="2">
    <source>
        <dbReference type="ARBA" id="ARBA00006555"/>
    </source>
</evidence>
<keyword evidence="4" id="KW-1003">Cell membrane</keyword>
<dbReference type="NCBIfam" id="TIGR01352">
    <property type="entry name" value="tonB_Cterm"/>
    <property type="match status" value="1"/>
</dbReference>
<feature type="transmembrane region" description="Helical" evidence="10">
    <location>
        <begin position="132"/>
        <end position="150"/>
    </location>
</feature>
<dbReference type="GO" id="GO:0015031">
    <property type="term" value="P:protein transport"/>
    <property type="evidence" value="ECO:0007669"/>
    <property type="project" value="UniProtKB-KW"/>
</dbReference>
<evidence type="ECO:0000256" key="7">
    <source>
        <dbReference type="ARBA" id="ARBA00022927"/>
    </source>
</evidence>
<name>A0A7C9F5S6_9BACT</name>
<dbReference type="Gene3D" id="2.170.130.10">
    <property type="entry name" value="TonB-dependent receptor, plug domain"/>
    <property type="match status" value="1"/>
</dbReference>
<dbReference type="InterPro" id="IPR037682">
    <property type="entry name" value="TonB_C"/>
</dbReference>
<evidence type="ECO:0000256" key="3">
    <source>
        <dbReference type="ARBA" id="ARBA00022448"/>
    </source>
</evidence>
<dbReference type="PROSITE" id="PS52015">
    <property type="entry name" value="TONB_CTD"/>
    <property type="match status" value="1"/>
</dbReference>
<feature type="transmembrane region" description="Helical" evidence="10">
    <location>
        <begin position="28"/>
        <end position="49"/>
    </location>
</feature>
<keyword evidence="5" id="KW-0997">Cell inner membrane</keyword>
<evidence type="ECO:0000256" key="4">
    <source>
        <dbReference type="ARBA" id="ARBA00022475"/>
    </source>
</evidence>
<protein>
    <submittedName>
        <fullName evidence="12">TonB family protein</fullName>
    </submittedName>
</protein>
<dbReference type="GO" id="GO:0055085">
    <property type="term" value="P:transmembrane transport"/>
    <property type="evidence" value="ECO:0007669"/>
    <property type="project" value="InterPro"/>
</dbReference>
<reference evidence="12 13" key="1">
    <citation type="submission" date="2019-10" db="EMBL/GenBank/DDBJ databases">
        <title>Draft Genome Sequence of Cytophagaceae sp. SJW1-29.</title>
        <authorList>
            <person name="Choi A."/>
        </authorList>
    </citation>
    <scope>NUCLEOTIDE SEQUENCE [LARGE SCALE GENOMIC DNA]</scope>
    <source>
        <strain evidence="12 13">SJW1-29</strain>
    </source>
</reference>
<dbReference type="InterPro" id="IPR037066">
    <property type="entry name" value="Plug_dom_sf"/>
</dbReference>
<evidence type="ECO:0000256" key="5">
    <source>
        <dbReference type="ARBA" id="ARBA00022519"/>
    </source>
</evidence>
<dbReference type="Pfam" id="PF03544">
    <property type="entry name" value="TonB_C"/>
    <property type="match status" value="1"/>
</dbReference>
<dbReference type="InterPro" id="IPR008756">
    <property type="entry name" value="Peptidase_M56"/>
</dbReference>
<sequence length="606" mass="68595">MRSQLCQGFEPCHSYHFIKRLVTNHMEILTYIAKVSLYWVILYACYWLVLRRHTFFILNRTYLLGALIVSLGLPLVNYTDTVPPVPAAVYELTALPLKTATTAVVETTSAPVSRIVANTDAPTDLPFPWADVLGASYLAGALFMLGRLVFQGRVLFSSIQKGERIDMEDYTLVLSHPGDLGVRGSFSFLRWVVISPADYAHNFDTILSHELVHVRQRHSWDILLVEVLGVLFWFNPVLILYKKSLQQIHEYLADRETALAREAYAHFLLAYALNNPANMLTNNFLNPSHLKSRIMMLYKNRNSNWALGKYAAVVVLISFVSLMMAFKPAVVKSDLSKNDTLSIPSESTIAKLEERIILAGVGDTRFGQFIPNLFSDEIPLKSEPEQFAYHFIRDKNYSPSFPGGNEAMQKFMGQKVTYPASAVRSNVQGKVLLNFVVSEAGEIQNVEILKDPGFGLKEESLRLIAAMPAWVPGQKDGKNVAMHYEMTLDFQLSDYKTIVAPAKVGTLETQVNLDGERSRVAVVKYYPKYNRDRRTVNYRIFHNDTLQNALYILNAMPMKNRDFMKDLTMDELQSVRVLNSTTARRLYGEKGANGVVQVFTKKSDKN</sequence>
<proteinExistence type="inferred from homology"/>
<evidence type="ECO:0000256" key="6">
    <source>
        <dbReference type="ARBA" id="ARBA00022692"/>
    </source>
</evidence>
<comment type="caution">
    <text evidence="12">The sequence shown here is derived from an EMBL/GenBank/DDBJ whole genome shotgun (WGS) entry which is preliminary data.</text>
</comment>
<evidence type="ECO:0000313" key="13">
    <source>
        <dbReference type="Proteomes" id="UP000479293"/>
    </source>
</evidence>